<organism evidence="16 17">
    <name type="scientific">Maridesulfovibrio hydrothermalis AM13 = DSM 14728</name>
    <dbReference type="NCBI Taxonomy" id="1121451"/>
    <lineage>
        <taxon>Bacteria</taxon>
        <taxon>Pseudomonadati</taxon>
        <taxon>Thermodesulfobacteriota</taxon>
        <taxon>Desulfovibrionia</taxon>
        <taxon>Desulfovibrionales</taxon>
        <taxon>Desulfovibrionaceae</taxon>
        <taxon>Maridesulfovibrio</taxon>
    </lineage>
</organism>
<evidence type="ECO:0000256" key="13">
    <source>
        <dbReference type="PIRNR" id="PIRNR006337"/>
    </source>
</evidence>
<dbReference type="KEGG" id="dhy:DESAM_23077"/>
<evidence type="ECO:0000256" key="9">
    <source>
        <dbReference type="ARBA" id="ARBA00023295"/>
    </source>
</evidence>
<evidence type="ECO:0000256" key="11">
    <source>
        <dbReference type="ARBA" id="ARBA00033284"/>
    </source>
</evidence>
<evidence type="ECO:0000256" key="6">
    <source>
        <dbReference type="ARBA" id="ARBA00022490"/>
    </source>
</evidence>
<dbReference type="AlphaFoldDB" id="L0RF13"/>
<dbReference type="HOGENOM" id="CLU_020726_2_0_7"/>
<evidence type="ECO:0000256" key="1">
    <source>
        <dbReference type="ARBA" id="ARBA00004496"/>
    </source>
</evidence>
<dbReference type="InterPro" id="IPR044901">
    <property type="entry name" value="Trehalose_TreZ_E-set_sf"/>
</dbReference>
<evidence type="ECO:0000256" key="10">
    <source>
        <dbReference type="ARBA" id="ARBA00032057"/>
    </source>
</evidence>
<dbReference type="Proteomes" id="UP000010808">
    <property type="component" value="Chromosome"/>
</dbReference>
<dbReference type="InterPro" id="IPR017853">
    <property type="entry name" value="GH"/>
</dbReference>
<dbReference type="PATRIC" id="fig|1121451.3.peg.3281"/>
<dbReference type="InterPro" id="IPR014756">
    <property type="entry name" value="Ig_E-set"/>
</dbReference>
<feature type="site" description="Transition state stabilizer" evidence="14">
    <location>
        <position position="393"/>
    </location>
</feature>
<comment type="similarity">
    <text evidence="3 13">Belongs to the glycosyl hydrolase 13 family.</text>
</comment>
<evidence type="ECO:0000256" key="12">
    <source>
        <dbReference type="ARBA" id="ARBA00034013"/>
    </source>
</evidence>
<protein>
    <recommendedName>
        <fullName evidence="5 13">Malto-oligosyltrehalose trehalohydrolase</fullName>
        <shortName evidence="13">MTHase</shortName>
        <ecNumber evidence="4 13">3.2.1.141</ecNumber>
    </recommendedName>
    <alternativeName>
        <fullName evidence="11 13">4-alpha-D-((1-&gt;4)-alpha-D-glucano)trehalose trehalohydrolase</fullName>
    </alternativeName>
    <alternativeName>
        <fullName evidence="10 13">Maltooligosyl trehalose trehalohydrolase</fullName>
    </alternativeName>
</protein>
<dbReference type="OrthoDB" id="9800174at2"/>
<dbReference type="InterPro" id="IPR012768">
    <property type="entry name" value="Trehalose_TreZ"/>
</dbReference>
<dbReference type="PIRSF" id="PIRSF006337">
    <property type="entry name" value="Trehalose_TreZ"/>
    <property type="match status" value="1"/>
</dbReference>
<dbReference type="Pfam" id="PF00128">
    <property type="entry name" value="Alpha-amylase"/>
    <property type="match status" value="1"/>
</dbReference>
<evidence type="ECO:0000256" key="3">
    <source>
        <dbReference type="ARBA" id="ARBA00008061"/>
    </source>
</evidence>
<dbReference type="eggNOG" id="COG0296">
    <property type="taxonomic scope" value="Bacteria"/>
</dbReference>
<dbReference type="GO" id="GO:0005737">
    <property type="term" value="C:cytoplasm"/>
    <property type="evidence" value="ECO:0007669"/>
    <property type="project" value="UniProtKB-SubCell"/>
</dbReference>
<keyword evidence="9 13" id="KW-0326">Glycosidase</keyword>
<comment type="pathway">
    <text evidence="2 13">Glycan biosynthesis; trehalose biosynthesis.</text>
</comment>
<evidence type="ECO:0000256" key="8">
    <source>
        <dbReference type="ARBA" id="ARBA00023277"/>
    </source>
</evidence>
<dbReference type="SMART" id="SM00642">
    <property type="entry name" value="Aamy"/>
    <property type="match status" value="1"/>
</dbReference>
<evidence type="ECO:0000259" key="15">
    <source>
        <dbReference type="SMART" id="SM00642"/>
    </source>
</evidence>
<feature type="domain" description="Glycosyl hydrolase family 13 catalytic" evidence="15">
    <location>
        <begin position="116"/>
        <end position="484"/>
    </location>
</feature>
<evidence type="ECO:0000256" key="4">
    <source>
        <dbReference type="ARBA" id="ARBA00012268"/>
    </source>
</evidence>
<dbReference type="InterPro" id="IPR013783">
    <property type="entry name" value="Ig-like_fold"/>
</dbReference>
<evidence type="ECO:0000256" key="14">
    <source>
        <dbReference type="PIRSR" id="PIRSR006337-3"/>
    </source>
</evidence>
<comment type="catalytic activity">
    <reaction evidence="12 13">
        <text>hydrolysis of (1-&gt;4)-alpha-D-glucosidic linkage in 4-alpha-D-[(1-&gt;4)-alpha-D-glucanosyl]n trehalose to yield trehalose and (1-&gt;4)-alpha-D-glucan.</text>
        <dbReference type="EC" id="3.2.1.141"/>
    </reaction>
</comment>
<dbReference type="SUPFAM" id="SSF51445">
    <property type="entry name" value="(Trans)glycosidases"/>
    <property type="match status" value="1"/>
</dbReference>
<name>L0RF13_9BACT</name>
<dbReference type="CDD" id="cd11325">
    <property type="entry name" value="AmyAc_GTHase"/>
    <property type="match status" value="1"/>
</dbReference>
<dbReference type="Gene3D" id="2.60.40.10">
    <property type="entry name" value="Immunoglobulins"/>
    <property type="match status" value="1"/>
</dbReference>
<keyword evidence="8" id="KW-0119">Carbohydrate metabolism</keyword>
<dbReference type="UniPathway" id="UPA00299"/>
<dbReference type="InterPro" id="IPR006047">
    <property type="entry name" value="GH13_cat_dom"/>
</dbReference>
<dbReference type="SUPFAM" id="SSF81296">
    <property type="entry name" value="E set domains"/>
    <property type="match status" value="1"/>
</dbReference>
<dbReference type="EMBL" id="FO203522">
    <property type="protein sequence ID" value="CCO25344.1"/>
    <property type="molecule type" value="Genomic_DNA"/>
</dbReference>
<gene>
    <name evidence="16" type="ORF">DESAM_23077</name>
</gene>
<keyword evidence="6" id="KW-0963">Cytoplasm</keyword>
<dbReference type="Gene3D" id="3.20.20.80">
    <property type="entry name" value="Glycosidases"/>
    <property type="match status" value="1"/>
</dbReference>
<evidence type="ECO:0000313" key="16">
    <source>
        <dbReference type="EMBL" id="CCO25344.1"/>
    </source>
</evidence>
<keyword evidence="17" id="KW-1185">Reference proteome</keyword>
<dbReference type="EC" id="3.2.1.141" evidence="4 13"/>
<dbReference type="GO" id="GO:0005992">
    <property type="term" value="P:trehalose biosynthetic process"/>
    <property type="evidence" value="ECO:0007669"/>
    <property type="project" value="UniProtKB-UniPathway"/>
</dbReference>
<keyword evidence="7 13" id="KW-0378">Hydrolase</keyword>
<proteinExistence type="inferred from homology"/>
<dbReference type="STRING" id="1121451.DESAM_23077"/>
<dbReference type="Gene3D" id="1.10.10.760">
    <property type="entry name" value="E-set domains of sugar-utilizing enzymes"/>
    <property type="match status" value="1"/>
</dbReference>
<evidence type="ECO:0000256" key="2">
    <source>
        <dbReference type="ARBA" id="ARBA00005199"/>
    </source>
</evidence>
<evidence type="ECO:0000256" key="7">
    <source>
        <dbReference type="ARBA" id="ARBA00022801"/>
    </source>
</evidence>
<reference evidence="16 17" key="1">
    <citation type="submission" date="2012-10" db="EMBL/GenBank/DDBJ databases">
        <authorList>
            <person name="Genoscope - CEA"/>
        </authorList>
    </citation>
    <scope>NUCLEOTIDE SEQUENCE [LARGE SCALE GENOMIC DNA]</scope>
    <source>
        <strain evidence="17">AM13 / DSM 14728</strain>
    </source>
</reference>
<evidence type="ECO:0000256" key="5">
    <source>
        <dbReference type="ARBA" id="ARBA00015938"/>
    </source>
</evidence>
<dbReference type="GO" id="GO:0033942">
    <property type="term" value="F:4-alpha-D-(1-&gt;4)-alpha-D-glucanotrehalose trehalohydrolase activity"/>
    <property type="evidence" value="ECO:0007669"/>
    <property type="project" value="UniProtKB-EC"/>
</dbReference>
<comment type="subcellular location">
    <subcellularLocation>
        <location evidence="1">Cytoplasm</location>
    </subcellularLocation>
</comment>
<sequence>MEKKSFGARVHNNGDCTFRIFAPHIQSAEITVNNSSRQTIKLIPDEYGFHEATLKKIRPGISYSYSLDEFSKIPDPASLWQPLGLKNSSVIIDHHFFDWKEDNFSGLPMRKMVIYEAHVGAFSVEQSFSGITSRLDHLKDLGINTLQLMPVAQFTGQRGWGYETVFPYAVHSSYGSPDELKELVRQCHLNGIAVIFDVAFGSLTPINKLEPVYFPFFSEKYNSTQGRALNFDEKYSYGVREFYIQCALSWLDDYHIDGLRINDAHAIFDQSPVHFLEELSTRIKEFSKQNNRVCVLITGDKRNALRPVLPLNKGGYDLDALYNDNFHNALQSRLTGDTQGHLKDYSTPERMVSAMQYGFAYRGELSSYYQRLQGSSNSELRGCKFVVYSQGHDPDSSYLDKYRIIQKAGFEAAKLAAGATLLSPYIPMIFMGEEYGEPAPFNFFADAKTSYSPRIWKDSPVPNAQTTFSECQLNWHNIKTGQGRSMLALYKRILKARREHQALHEPCRSRCQVQEISPGLVLIIRNSTSNIRKYAAILLNFNQTTTTCHLSCELPEGIWTTEIYSASATYGGRADPLPTIISGKEKLELAPQSFALFFYTEVNI</sequence>
<dbReference type="PANTHER" id="PTHR43002">
    <property type="entry name" value="GLYCOGEN DEBRANCHING ENZYME"/>
    <property type="match status" value="1"/>
</dbReference>
<dbReference type="RefSeq" id="WP_015337941.1">
    <property type="nucleotide sequence ID" value="NC_020055.1"/>
</dbReference>
<evidence type="ECO:0000313" key="17">
    <source>
        <dbReference type="Proteomes" id="UP000010808"/>
    </source>
</evidence>
<accession>L0RF13</accession>